<dbReference type="GO" id="GO:0005634">
    <property type="term" value="C:nucleus"/>
    <property type="evidence" value="ECO:0007669"/>
    <property type="project" value="UniProtKB-SubCell"/>
</dbReference>
<dbReference type="SMART" id="SM01372">
    <property type="entry name" value="E2F_TDP"/>
    <property type="match status" value="1"/>
</dbReference>
<dbReference type="Proteomes" id="UP001300502">
    <property type="component" value="Unassembled WGS sequence"/>
</dbReference>
<keyword evidence="1" id="KW-0805">Transcription regulation</keyword>
<dbReference type="AlphaFoldDB" id="A0AAV9ICM9"/>
<protein>
    <recommendedName>
        <fullName evidence="3">E2F/DP family winged-helix DNA-binding domain-containing protein</fullName>
    </recommendedName>
</protein>
<sequence>MSRTLTSEKERSPCSDKKSCLLPERADTDGRNSRGLKNIARLVSIKISEKGTTCYREIADEIIQELSNMEKNSLTDERSIRRRVYDALNILLAMNFIQKERRSIRWQGPRLAWNNEDTDKRTHNTPPSTTKHSPNGQSLGFSSQPSKVERNSEFVKKPFLVLTIPGKVGSVCKTSTGDFQRLKLRSSKVVQLFDENTLNRHFSKE</sequence>
<evidence type="ECO:0000256" key="2">
    <source>
        <dbReference type="SAM" id="MobiDB-lite"/>
    </source>
</evidence>
<evidence type="ECO:0000256" key="1">
    <source>
        <dbReference type="RuleBase" id="RU003796"/>
    </source>
</evidence>
<reference evidence="4 5" key="1">
    <citation type="submission" date="2022-07" db="EMBL/GenBank/DDBJ databases">
        <title>Genome-wide signatures of adaptation to extreme environments.</title>
        <authorList>
            <person name="Cho C.H."/>
            <person name="Yoon H.S."/>
        </authorList>
    </citation>
    <scope>NUCLEOTIDE SEQUENCE [LARGE SCALE GENOMIC DNA]</scope>
    <source>
        <strain evidence="4 5">108.79 E11</strain>
    </source>
</reference>
<evidence type="ECO:0000313" key="4">
    <source>
        <dbReference type="EMBL" id="KAK4525205.1"/>
    </source>
</evidence>
<dbReference type="SUPFAM" id="SSF46785">
    <property type="entry name" value="Winged helix' DNA-binding domain"/>
    <property type="match status" value="1"/>
</dbReference>
<name>A0AAV9ICM9_9RHOD</name>
<dbReference type="GO" id="GO:0000977">
    <property type="term" value="F:RNA polymerase II transcription regulatory region sequence-specific DNA binding"/>
    <property type="evidence" value="ECO:0007669"/>
    <property type="project" value="TreeGrafter"/>
</dbReference>
<organism evidence="4 5">
    <name type="scientific">Galdieria yellowstonensis</name>
    <dbReference type="NCBI Taxonomy" id="3028027"/>
    <lineage>
        <taxon>Eukaryota</taxon>
        <taxon>Rhodophyta</taxon>
        <taxon>Bangiophyceae</taxon>
        <taxon>Galdieriales</taxon>
        <taxon>Galdieriaceae</taxon>
        <taxon>Galdieria</taxon>
    </lineage>
</organism>
<feature type="compositionally biased region" description="Polar residues" evidence="2">
    <location>
        <begin position="124"/>
        <end position="146"/>
    </location>
</feature>
<keyword evidence="1" id="KW-0539">Nucleus</keyword>
<accession>A0AAV9ICM9</accession>
<dbReference type="InterPro" id="IPR036390">
    <property type="entry name" value="WH_DNA-bd_sf"/>
</dbReference>
<keyword evidence="1" id="KW-0238">DNA-binding</keyword>
<gene>
    <name evidence="4" type="ORF">GAYE_SCF08G3111</name>
</gene>
<dbReference type="InterPro" id="IPR036388">
    <property type="entry name" value="WH-like_DNA-bd_sf"/>
</dbReference>
<dbReference type="GO" id="GO:0051726">
    <property type="term" value="P:regulation of cell cycle"/>
    <property type="evidence" value="ECO:0007669"/>
    <property type="project" value="InterPro"/>
</dbReference>
<feature type="region of interest" description="Disordered" evidence="2">
    <location>
        <begin position="114"/>
        <end position="148"/>
    </location>
</feature>
<dbReference type="GO" id="GO:0005667">
    <property type="term" value="C:transcription regulator complex"/>
    <property type="evidence" value="ECO:0007669"/>
    <property type="project" value="InterPro"/>
</dbReference>
<keyword evidence="1" id="KW-0804">Transcription</keyword>
<evidence type="ECO:0000313" key="5">
    <source>
        <dbReference type="Proteomes" id="UP001300502"/>
    </source>
</evidence>
<dbReference type="PANTHER" id="PTHR12548">
    <property type="entry name" value="TRANSCRIPTION FACTOR DP"/>
    <property type="match status" value="1"/>
</dbReference>
<proteinExistence type="inferred from homology"/>
<comment type="similarity">
    <text evidence="1">Belongs to the E2F/DP family.</text>
</comment>
<feature type="domain" description="E2F/DP family winged-helix DNA-binding" evidence="3">
    <location>
        <begin position="31"/>
        <end position="108"/>
    </location>
</feature>
<dbReference type="EMBL" id="JANCYU010000028">
    <property type="protein sequence ID" value="KAK4525205.1"/>
    <property type="molecule type" value="Genomic_DNA"/>
</dbReference>
<dbReference type="GO" id="GO:0000981">
    <property type="term" value="F:DNA-binding transcription factor activity, RNA polymerase II-specific"/>
    <property type="evidence" value="ECO:0007669"/>
    <property type="project" value="TreeGrafter"/>
</dbReference>
<dbReference type="FunFam" id="1.10.10.10:FF:000360">
    <property type="entry name" value="Transcription factor Dp-1, a"/>
    <property type="match status" value="1"/>
</dbReference>
<dbReference type="Pfam" id="PF02319">
    <property type="entry name" value="WHD_E2F_TDP"/>
    <property type="match status" value="1"/>
</dbReference>
<dbReference type="PANTHER" id="PTHR12548:SF9">
    <property type="entry name" value="TRANSCRIPTION FACTOR DP"/>
    <property type="match status" value="1"/>
</dbReference>
<dbReference type="Gene3D" id="1.10.10.10">
    <property type="entry name" value="Winged helix-like DNA-binding domain superfamily/Winged helix DNA-binding domain"/>
    <property type="match status" value="1"/>
</dbReference>
<dbReference type="InterPro" id="IPR015648">
    <property type="entry name" value="Transcrpt_fac_DP"/>
</dbReference>
<comment type="caution">
    <text evidence="4">The sequence shown here is derived from an EMBL/GenBank/DDBJ whole genome shotgun (WGS) entry which is preliminary data.</text>
</comment>
<comment type="subcellular location">
    <subcellularLocation>
        <location evidence="1">Nucleus</location>
    </subcellularLocation>
</comment>
<feature type="region of interest" description="Disordered" evidence="2">
    <location>
        <begin position="1"/>
        <end position="32"/>
    </location>
</feature>
<dbReference type="InterPro" id="IPR003316">
    <property type="entry name" value="E2F_WHTH_DNA-bd_dom"/>
</dbReference>
<evidence type="ECO:0000259" key="3">
    <source>
        <dbReference type="SMART" id="SM01372"/>
    </source>
</evidence>
<keyword evidence="5" id="KW-1185">Reference proteome</keyword>